<sequence length="553" mass="62258">MKQTILDVEAGDIPLPRSGHRVIADDGNIYAIGGYVQFPDRLIVKGEVWRYNLISNRWEMLHFSNLSFHLAASHSVCALRHTAIVHGGTGTNFGKFIDNSLSVLDFRSLTSCTLSSAPKDNISRNIPLPTYGHTLSYAVVDGEPFLYKIGGAMGATYTMNVYRYSLQLKIWERIYHDGDPTNLHPENRYRHDTILYKGKLYVIAGGNDIETHPLWPMPVFDLTTNKWSFIQFSGTMPPLFRYQSSALIDHDVYIVGGIRDVPGTINPEIYRLDLEQRTCHLVGRQQSPAYFHDIVYIPHLDELYSFGGTNLTDPVTRTNELHRFRLHRQPLALLELSWNRLLHLLRGPSLDLFTIEHYVTMAPNGSEDVLSSICGRLRLVHTRLTSKLPFFPCQLNDLSVPTAQPHLVAFRVSAVVLLITYGFRLGLHSVNPVQSHSDVTSALDQVISDDETKLPASIKQLSQRLHVANPTESGGDASIAEQNSTSLIPVPEIKSHTQLPISNALDKLFYTLFFFLLNVPEHLIHRLPDGPVYMRYVIAIQRLLGESSAMESA</sequence>
<keyword evidence="4" id="KW-1185">Reference proteome</keyword>
<evidence type="ECO:0000256" key="1">
    <source>
        <dbReference type="ARBA" id="ARBA00022441"/>
    </source>
</evidence>
<keyword evidence="2" id="KW-0677">Repeat</keyword>
<reference evidence="3" key="1">
    <citation type="submission" date="2019-03" db="EMBL/GenBank/DDBJ databases">
        <title>Improved annotation for the trematode Fasciola hepatica.</title>
        <authorList>
            <person name="Choi Y.-J."/>
            <person name="Martin J."/>
            <person name="Mitreva M."/>
        </authorList>
    </citation>
    <scope>NUCLEOTIDE SEQUENCE [LARGE SCALE GENOMIC DNA]</scope>
</reference>
<accession>A0A4E0RFA2</accession>
<evidence type="ECO:0000313" key="4">
    <source>
        <dbReference type="Proteomes" id="UP000230066"/>
    </source>
</evidence>
<evidence type="ECO:0000313" key="3">
    <source>
        <dbReference type="EMBL" id="THD20408.1"/>
    </source>
</evidence>
<organism evidence="3 4">
    <name type="scientific">Fasciola hepatica</name>
    <name type="common">Liver fluke</name>
    <dbReference type="NCBI Taxonomy" id="6192"/>
    <lineage>
        <taxon>Eukaryota</taxon>
        <taxon>Metazoa</taxon>
        <taxon>Spiralia</taxon>
        <taxon>Lophotrochozoa</taxon>
        <taxon>Platyhelminthes</taxon>
        <taxon>Trematoda</taxon>
        <taxon>Digenea</taxon>
        <taxon>Plagiorchiida</taxon>
        <taxon>Echinostomata</taxon>
        <taxon>Echinostomatoidea</taxon>
        <taxon>Fasciolidae</taxon>
        <taxon>Fasciola</taxon>
    </lineage>
</organism>
<dbReference type="Pfam" id="PF24681">
    <property type="entry name" value="Kelch_KLHDC2_KLHL20_DRC7"/>
    <property type="match status" value="1"/>
</dbReference>
<dbReference type="EMBL" id="JXXN02004683">
    <property type="protein sequence ID" value="THD20408.1"/>
    <property type="molecule type" value="Genomic_DNA"/>
</dbReference>
<dbReference type="GO" id="GO:0032874">
    <property type="term" value="P:positive regulation of stress-activated MAPK cascade"/>
    <property type="evidence" value="ECO:0007669"/>
    <property type="project" value="TreeGrafter"/>
</dbReference>
<protein>
    <submittedName>
        <fullName evidence="3">Kelch domain containing protein 10</fullName>
    </submittedName>
</protein>
<dbReference type="InterPro" id="IPR052125">
    <property type="entry name" value="KLHDC10"/>
</dbReference>
<dbReference type="Proteomes" id="UP000230066">
    <property type="component" value="Unassembled WGS sequence"/>
</dbReference>
<dbReference type="InterPro" id="IPR015915">
    <property type="entry name" value="Kelch-typ_b-propeller"/>
</dbReference>
<dbReference type="PANTHER" id="PTHR46428">
    <property type="entry name" value="KELCH DOMAIN-CONTAINING PROTEIN 10"/>
    <property type="match status" value="1"/>
</dbReference>
<dbReference type="SUPFAM" id="SSF50965">
    <property type="entry name" value="Galactose oxidase, central domain"/>
    <property type="match status" value="1"/>
</dbReference>
<dbReference type="Gene3D" id="2.120.10.80">
    <property type="entry name" value="Kelch-type beta propeller"/>
    <property type="match status" value="2"/>
</dbReference>
<evidence type="ECO:0000256" key="2">
    <source>
        <dbReference type="ARBA" id="ARBA00022737"/>
    </source>
</evidence>
<dbReference type="AlphaFoldDB" id="A0A4E0RFA2"/>
<name>A0A4E0RFA2_FASHE</name>
<proteinExistence type="predicted"/>
<comment type="caution">
    <text evidence="3">The sequence shown here is derived from an EMBL/GenBank/DDBJ whole genome shotgun (WGS) entry which is preliminary data.</text>
</comment>
<keyword evidence="1" id="KW-0880">Kelch repeat</keyword>
<dbReference type="PANTHER" id="PTHR46428:SF1">
    <property type="entry name" value="KELCH DOMAIN-CONTAINING PROTEIN 10"/>
    <property type="match status" value="1"/>
</dbReference>
<dbReference type="InterPro" id="IPR011043">
    <property type="entry name" value="Gal_Oxase/kelch_b-propeller"/>
</dbReference>
<gene>
    <name evidence="3" type="ORF">D915_008954</name>
</gene>